<dbReference type="OrthoDB" id="388801at2"/>
<dbReference type="GO" id="GO:0045127">
    <property type="term" value="F:N-acetylglucosamine kinase activity"/>
    <property type="evidence" value="ECO:0007669"/>
    <property type="project" value="InterPro"/>
</dbReference>
<dbReference type="PATRIC" id="fig|362837.3.peg.633"/>
<dbReference type="KEGG" id="scj:SCANT_v1c06200"/>
<accession>A0A0M5KLL0</accession>
<dbReference type="RefSeq" id="WP_053946283.1">
    <property type="nucleotide sequence ID" value="NZ_CP012622.1"/>
</dbReference>
<reference evidence="1 2" key="1">
    <citation type="journal article" date="2015" name="Genome Announc.">
        <title>Complete Genome Sequence of Spiroplasma cantharicola CC-1T (DSM 21588), a Bacterium Isolated from Soldier Beetle (Cantharis carolinus).</title>
        <authorList>
            <person name="Lo W.S."/>
            <person name="Liu P.Y."/>
            <person name="Kuo C.H."/>
        </authorList>
    </citation>
    <scope>NUCLEOTIDE SEQUENCE [LARGE SCALE GENOMIC DNA]</scope>
    <source>
        <strain evidence="1 2">CC-1</strain>
    </source>
</reference>
<name>A0A0M5KLL0_9MOLU</name>
<dbReference type="InterPro" id="IPR039758">
    <property type="entry name" value="NAGK-like"/>
</dbReference>
<dbReference type="SUPFAM" id="SSF53067">
    <property type="entry name" value="Actin-like ATPase domain"/>
    <property type="match status" value="2"/>
</dbReference>
<dbReference type="InterPro" id="IPR043129">
    <property type="entry name" value="ATPase_NBD"/>
</dbReference>
<dbReference type="STRING" id="362837.SCANT_v1c06200"/>
<dbReference type="PANTHER" id="PTHR12862:SF0">
    <property type="entry name" value="N-ACETYL-D-GLUCOSAMINE KINASE"/>
    <property type="match status" value="1"/>
</dbReference>
<dbReference type="EMBL" id="CP012622">
    <property type="protein sequence ID" value="ALD66526.1"/>
    <property type="molecule type" value="Genomic_DNA"/>
</dbReference>
<gene>
    <name evidence="1" type="ORF">SCANT_v1c06200</name>
</gene>
<keyword evidence="2" id="KW-1185">Reference proteome</keyword>
<organism evidence="1 2">
    <name type="scientific">Spiroplasma cantharicola</name>
    <dbReference type="NCBI Taxonomy" id="362837"/>
    <lineage>
        <taxon>Bacteria</taxon>
        <taxon>Bacillati</taxon>
        <taxon>Mycoplasmatota</taxon>
        <taxon>Mollicutes</taxon>
        <taxon>Entomoplasmatales</taxon>
        <taxon>Spiroplasmataceae</taxon>
        <taxon>Spiroplasma</taxon>
    </lineage>
</organism>
<dbReference type="PANTHER" id="PTHR12862">
    <property type="entry name" value="BADF TYPE ATPASE DOMAIN-CONTAINING PROTEIN"/>
    <property type="match status" value="1"/>
</dbReference>
<dbReference type="AlphaFoldDB" id="A0A0M5KLL0"/>
<sequence>MKYNLLIDGGATSTKVYLLDANKQIIKKDIFDGVNLYTKTNQSLAELFKIYQKYKEYCLEKLYLGAPGILEFKQYKLIYNIFNNKIIKKNIYILTDIEIQELLFCEKESYLAISLGSGSVMIENVKGKKRIMSSFGPLIADEGSAYTFAKEFIKYAIIDKEREKSSSNFIKYTLEYFNFKDIEELKTLYKNWNAVKSKFLKFSVYILIKNYNALINEINCILDILARNFFEYIDLTKINKKINIVYIFGGMVKNKYYKSLLISGFNKRNYEVIIK</sequence>
<protein>
    <recommendedName>
        <fullName evidence="3">N-acetylglucosamine kinase</fullName>
    </recommendedName>
</protein>
<dbReference type="Gene3D" id="3.30.420.40">
    <property type="match status" value="2"/>
</dbReference>
<evidence type="ECO:0000313" key="1">
    <source>
        <dbReference type="EMBL" id="ALD66526.1"/>
    </source>
</evidence>
<evidence type="ECO:0000313" key="2">
    <source>
        <dbReference type="Proteomes" id="UP000063919"/>
    </source>
</evidence>
<proteinExistence type="predicted"/>
<evidence type="ECO:0008006" key="3">
    <source>
        <dbReference type="Google" id="ProtNLM"/>
    </source>
</evidence>
<dbReference type="Proteomes" id="UP000063919">
    <property type="component" value="Chromosome"/>
</dbReference>